<sequence length="440" mass="47247">MHGLGGAKDLPVPASLAIAGGTAALIVSFCVLVLAWRKPRYADPAGPRAGRPVPAGIARVVDSDAWAWLLRLLGVLVTGWFVWALVAGPDLVTNPVFGSFYVLLWVGIVPASVLFGRIFRAMSPVRTLNLLFAKATGGDPGRGVTAYPAWLGRWPAAIGLFAFVWLELVDPHSAYLGPVRTWLAAYFAVMLIGAAVFGDTWLSMADPFEAYSDLLAKLSPWARRSDGTLVFRSPLANLATLPPGPGLVATVAVLFGSTAFDSYKDTTRWVRFVNDLNGNVQLLNTAALLGFCAVIGVSFTIATRTTSVDPETGPEHRALPRLLAHSVVPIIVGYMTAHYLSYFVEQGQMTLIQLSDPMVKGQNMLGTANWSVNYWLSYHPTALADIKVLAVVCGHIVGVVAAHDRALELLPKRHQVVGQLGLLLIMVAYTATGLYLLFGS</sequence>
<name>A0A3N0GPF2_9ACTN</name>
<feature type="transmembrane region" description="Helical" evidence="1">
    <location>
        <begin position="322"/>
        <end position="344"/>
    </location>
</feature>
<dbReference type="OrthoDB" id="8168962at2"/>
<keyword evidence="3" id="KW-1185">Reference proteome</keyword>
<feature type="transmembrane region" description="Helical" evidence="1">
    <location>
        <begin position="12"/>
        <end position="36"/>
    </location>
</feature>
<proteinExistence type="predicted"/>
<keyword evidence="1" id="KW-0472">Membrane</keyword>
<feature type="transmembrane region" description="Helical" evidence="1">
    <location>
        <begin position="183"/>
        <end position="204"/>
    </location>
</feature>
<dbReference type="AlphaFoldDB" id="A0A3N0GPF2"/>
<reference evidence="2 3" key="1">
    <citation type="submission" date="2018-11" db="EMBL/GenBank/DDBJ databases">
        <authorList>
            <person name="Li F."/>
        </authorList>
    </citation>
    <scope>NUCLEOTIDE SEQUENCE [LARGE SCALE GENOMIC DNA]</scope>
    <source>
        <strain evidence="2 3">Gsoil 818</strain>
    </source>
</reference>
<keyword evidence="1" id="KW-0812">Transmembrane</keyword>
<evidence type="ECO:0000313" key="3">
    <source>
        <dbReference type="Proteomes" id="UP000279994"/>
    </source>
</evidence>
<evidence type="ECO:0000313" key="2">
    <source>
        <dbReference type="EMBL" id="RNM14354.1"/>
    </source>
</evidence>
<feature type="transmembrane region" description="Helical" evidence="1">
    <location>
        <begin position="98"/>
        <end position="119"/>
    </location>
</feature>
<gene>
    <name evidence="2" type="ORF">EFL26_11430</name>
</gene>
<feature type="transmembrane region" description="Helical" evidence="1">
    <location>
        <begin position="68"/>
        <end position="86"/>
    </location>
</feature>
<organism evidence="2 3">
    <name type="scientific">Nocardioides pocheonensis</name>
    <dbReference type="NCBI Taxonomy" id="661485"/>
    <lineage>
        <taxon>Bacteria</taxon>
        <taxon>Bacillati</taxon>
        <taxon>Actinomycetota</taxon>
        <taxon>Actinomycetes</taxon>
        <taxon>Propionibacteriales</taxon>
        <taxon>Nocardioidaceae</taxon>
        <taxon>Nocardioides</taxon>
    </lineage>
</organism>
<comment type="caution">
    <text evidence="2">The sequence shown here is derived from an EMBL/GenBank/DDBJ whole genome shotgun (WGS) entry which is preliminary data.</text>
</comment>
<feature type="transmembrane region" description="Helical" evidence="1">
    <location>
        <begin position="420"/>
        <end position="438"/>
    </location>
</feature>
<dbReference type="Proteomes" id="UP000279994">
    <property type="component" value="Unassembled WGS sequence"/>
</dbReference>
<evidence type="ECO:0000256" key="1">
    <source>
        <dbReference type="SAM" id="Phobius"/>
    </source>
</evidence>
<accession>A0A3N0GPF2</accession>
<dbReference type="EMBL" id="RJSF01000040">
    <property type="protein sequence ID" value="RNM14354.1"/>
    <property type="molecule type" value="Genomic_DNA"/>
</dbReference>
<protein>
    <recommendedName>
        <fullName evidence="4">Fenitrothion hydrolase</fullName>
    </recommendedName>
</protein>
<keyword evidence="1" id="KW-1133">Transmembrane helix</keyword>
<evidence type="ECO:0008006" key="4">
    <source>
        <dbReference type="Google" id="ProtNLM"/>
    </source>
</evidence>
<feature type="transmembrane region" description="Helical" evidence="1">
    <location>
        <begin position="282"/>
        <end position="302"/>
    </location>
</feature>
<feature type="transmembrane region" description="Helical" evidence="1">
    <location>
        <begin position="244"/>
        <end position="261"/>
    </location>
</feature>